<accession>A0A5C4UWI3</accession>
<dbReference type="Proteomes" id="UP000312512">
    <property type="component" value="Unassembled WGS sequence"/>
</dbReference>
<evidence type="ECO:0000313" key="1">
    <source>
        <dbReference type="EMBL" id="KAB8182982.1"/>
    </source>
</evidence>
<dbReference type="EMBL" id="VDLX02000038">
    <property type="protein sequence ID" value="KAB8182982.1"/>
    <property type="molecule type" value="Genomic_DNA"/>
</dbReference>
<name>A0A5C4UWI3_9ACTN</name>
<protein>
    <submittedName>
        <fullName evidence="1">Uncharacterized protein</fullName>
    </submittedName>
</protein>
<keyword evidence="2" id="KW-1185">Reference proteome</keyword>
<evidence type="ECO:0000313" key="2">
    <source>
        <dbReference type="Proteomes" id="UP000312512"/>
    </source>
</evidence>
<organism evidence="1 2">
    <name type="scientific">Nonomuraea phyllanthi</name>
    <dbReference type="NCBI Taxonomy" id="2219224"/>
    <lineage>
        <taxon>Bacteria</taxon>
        <taxon>Bacillati</taxon>
        <taxon>Actinomycetota</taxon>
        <taxon>Actinomycetes</taxon>
        <taxon>Streptosporangiales</taxon>
        <taxon>Streptosporangiaceae</taxon>
        <taxon>Nonomuraea</taxon>
    </lineage>
</organism>
<comment type="caution">
    <text evidence="1">The sequence shown here is derived from an EMBL/GenBank/DDBJ whole genome shotgun (WGS) entry which is preliminary data.</text>
</comment>
<reference evidence="1 2" key="1">
    <citation type="submission" date="2019-10" db="EMBL/GenBank/DDBJ databases">
        <title>Nonomuraea sp. nov., isolated from Phyllanthus amarus.</title>
        <authorList>
            <person name="Klykleung N."/>
            <person name="Tanasupawat S."/>
        </authorList>
    </citation>
    <scope>NUCLEOTIDE SEQUENCE [LARGE SCALE GENOMIC DNA]</scope>
    <source>
        <strain evidence="1 2">PA1-10</strain>
    </source>
</reference>
<proteinExistence type="predicted"/>
<dbReference type="AlphaFoldDB" id="A0A5C4UWI3"/>
<gene>
    <name evidence="1" type="ORF">FH608_049600</name>
</gene>
<sequence>MRAEPYWAGLQQIAPSLPNDAAAMGDTMSGDPATLQRFASIEVSPAARRHVPGARPGAVLAAVLLISAPEPRAEAPADAKETSA</sequence>